<sequence>MVEADGLQALEERTEALEPGTNQSYKFLGCSLSDKITLRKILDDKKITVVVMACPKEKNIDETYKGKLRKHQQFAFEFRERGPGLGIEIVPIVIGCIGGDGSFYYDLGMDYISRFDVPKAIDCFEKSLDIAENAGDQATEGKAALTLGIFYQSESNFPKAIENYEKSLNIARKTGDRAREIDGYSSLASVYESCGEFPKAIECYGNSLDISRKEGDREREGKAYYSLGIVYDSLGDSRKASECYEKSVSITGDAGNAHDSHSDFPLAIELFKASSKFASEAGDWAGVNRANKDLANSYFSRRDFSEAYTYGIEYLKTVNRVGAHTEETAENESEEHKLTKTAPLKVIEATKVKGEKLTTVDMEKGGANETAEIKEPQKNVTVSERAMSSGKEVITTQEAEKPGHSSTLTDSQTTAATESTIATKNIAAKMEKLSKEEVSVPKDGGDGLSNSKLVQTTSGDVEQLVSGIQLDTNGGGGSMSEIPLKIAVQPQSQTKKEGSRVELRCEATGNELSYSWLKDGQEMEGQRGCCLVFEQVSMANFGSYVCQVEKKDQRCSSEVAELDVTPGDGKSYTYLSNLPLDVEEMVGKELSLELGGKKAWKFVADYYKMDRTNINLLEKEFKLPGVATLGHIKAVAPDLTVYNFCKTLKQHNIRRLDIVQRLKGHLSS</sequence>
<proteinExistence type="predicted"/>
<keyword evidence="4 7" id="KW-0802">TPR repeat</keyword>
<feature type="repeat" description="TPR" evidence="7">
    <location>
        <begin position="101"/>
        <end position="134"/>
    </location>
</feature>
<dbReference type="InterPro" id="IPR003599">
    <property type="entry name" value="Ig_sub"/>
</dbReference>
<evidence type="ECO:0000256" key="8">
    <source>
        <dbReference type="SAM" id="MobiDB-lite"/>
    </source>
</evidence>
<evidence type="ECO:0000256" key="3">
    <source>
        <dbReference type="ARBA" id="ARBA00022737"/>
    </source>
</evidence>
<dbReference type="PANTHER" id="PTHR46630">
    <property type="entry name" value="TETRATRICOPEPTIDE REPEAT PROTEIN 29"/>
    <property type="match status" value="1"/>
</dbReference>
<feature type="repeat" description="TPR" evidence="7">
    <location>
        <begin position="141"/>
        <end position="174"/>
    </location>
</feature>
<name>A0AAD9V8S9_ACRCE</name>
<dbReference type="InterPro" id="IPR007110">
    <property type="entry name" value="Ig-like_dom"/>
</dbReference>
<evidence type="ECO:0000256" key="2">
    <source>
        <dbReference type="ARBA" id="ARBA00022490"/>
    </source>
</evidence>
<dbReference type="PROSITE" id="PS50005">
    <property type="entry name" value="TPR"/>
    <property type="match status" value="4"/>
</dbReference>
<dbReference type="GO" id="GO:0005737">
    <property type="term" value="C:cytoplasm"/>
    <property type="evidence" value="ECO:0007669"/>
    <property type="project" value="UniProtKB-SubCell"/>
</dbReference>
<evidence type="ECO:0000256" key="6">
    <source>
        <dbReference type="ARBA" id="ARBA00044739"/>
    </source>
</evidence>
<dbReference type="InterPro" id="IPR036179">
    <property type="entry name" value="Ig-like_dom_sf"/>
</dbReference>
<feature type="repeat" description="TPR" evidence="7">
    <location>
        <begin position="221"/>
        <end position="254"/>
    </location>
</feature>
<keyword evidence="2" id="KW-0963">Cytoplasm</keyword>
<dbReference type="GO" id="GO:0005929">
    <property type="term" value="C:cilium"/>
    <property type="evidence" value="ECO:0007669"/>
    <property type="project" value="TreeGrafter"/>
</dbReference>
<dbReference type="EMBL" id="JARQWQ010000020">
    <property type="protein sequence ID" value="KAK2565142.1"/>
    <property type="molecule type" value="Genomic_DNA"/>
</dbReference>
<accession>A0AAD9V8S9</accession>
<comment type="caution">
    <text evidence="10">The sequence shown here is derived from an EMBL/GenBank/DDBJ whole genome shotgun (WGS) entry which is preliminary data.</text>
</comment>
<evidence type="ECO:0000256" key="4">
    <source>
        <dbReference type="ARBA" id="ARBA00022803"/>
    </source>
</evidence>
<dbReference type="SMART" id="SM00028">
    <property type="entry name" value="TPR"/>
    <property type="match status" value="4"/>
</dbReference>
<dbReference type="SMART" id="SM00409">
    <property type="entry name" value="IG"/>
    <property type="match status" value="1"/>
</dbReference>
<feature type="compositionally biased region" description="Polar residues" evidence="8">
    <location>
        <begin position="404"/>
        <end position="419"/>
    </location>
</feature>
<evidence type="ECO:0000256" key="1">
    <source>
        <dbReference type="ARBA" id="ARBA00004496"/>
    </source>
</evidence>
<evidence type="ECO:0000313" key="11">
    <source>
        <dbReference type="Proteomes" id="UP001249851"/>
    </source>
</evidence>
<dbReference type="Proteomes" id="UP001249851">
    <property type="component" value="Unassembled WGS sequence"/>
</dbReference>
<reference evidence="10" key="2">
    <citation type="journal article" date="2023" name="Science">
        <title>Genomic signatures of disease resistance in endangered staghorn corals.</title>
        <authorList>
            <person name="Vollmer S.V."/>
            <person name="Selwyn J.D."/>
            <person name="Despard B.A."/>
            <person name="Roesel C.L."/>
        </authorList>
    </citation>
    <scope>NUCLEOTIDE SEQUENCE</scope>
    <source>
        <strain evidence="10">K2</strain>
    </source>
</reference>
<reference evidence="10" key="1">
    <citation type="journal article" date="2023" name="G3 (Bethesda)">
        <title>Whole genome assembly and annotation of the endangered Caribbean coral Acropora cervicornis.</title>
        <authorList>
            <person name="Selwyn J.D."/>
            <person name="Vollmer S.V."/>
        </authorList>
    </citation>
    <scope>NUCLEOTIDE SEQUENCE</scope>
    <source>
        <strain evidence="10">K2</strain>
    </source>
</reference>
<dbReference type="InterPro" id="IPR013783">
    <property type="entry name" value="Ig-like_fold"/>
</dbReference>
<organism evidence="10 11">
    <name type="scientific">Acropora cervicornis</name>
    <name type="common">Staghorn coral</name>
    <dbReference type="NCBI Taxonomy" id="6130"/>
    <lineage>
        <taxon>Eukaryota</taxon>
        <taxon>Metazoa</taxon>
        <taxon>Cnidaria</taxon>
        <taxon>Anthozoa</taxon>
        <taxon>Hexacorallia</taxon>
        <taxon>Scleractinia</taxon>
        <taxon>Astrocoeniina</taxon>
        <taxon>Acroporidae</taxon>
        <taxon>Acropora</taxon>
    </lineage>
</organism>
<gene>
    <name evidence="10" type="ORF">P5673_011064</name>
</gene>
<comment type="subcellular location">
    <subcellularLocation>
        <location evidence="1">Cytoplasm</location>
    </subcellularLocation>
</comment>
<dbReference type="Gene3D" id="1.25.40.10">
    <property type="entry name" value="Tetratricopeptide repeat domain"/>
    <property type="match status" value="2"/>
</dbReference>
<dbReference type="GO" id="GO:0003341">
    <property type="term" value="P:cilium movement"/>
    <property type="evidence" value="ECO:0007669"/>
    <property type="project" value="TreeGrafter"/>
</dbReference>
<keyword evidence="11" id="KW-1185">Reference proteome</keyword>
<feature type="region of interest" description="Disordered" evidence="8">
    <location>
        <begin position="374"/>
        <end position="419"/>
    </location>
</feature>
<dbReference type="InterPro" id="IPR011990">
    <property type="entry name" value="TPR-like_helical_dom_sf"/>
</dbReference>
<dbReference type="Pfam" id="PF13927">
    <property type="entry name" value="Ig_3"/>
    <property type="match status" value="1"/>
</dbReference>
<dbReference type="InterPro" id="IPR051476">
    <property type="entry name" value="Bac_ResReg_Asp_Phosphatase"/>
</dbReference>
<evidence type="ECO:0000259" key="9">
    <source>
        <dbReference type="PROSITE" id="PS50835"/>
    </source>
</evidence>
<comment type="function">
    <text evidence="6">Axonemal protein which is implicated in axonemal and/or peri-axonemal structure assembly and regulates flagellum assembly and beating and therefore sperm motility.</text>
</comment>
<protein>
    <recommendedName>
        <fullName evidence="5">Tetratricopeptide repeat protein 29</fullName>
    </recommendedName>
</protein>
<dbReference type="Gene3D" id="2.60.40.10">
    <property type="entry name" value="Immunoglobulins"/>
    <property type="match status" value="1"/>
</dbReference>
<dbReference type="Pfam" id="PF13424">
    <property type="entry name" value="TPR_12"/>
    <property type="match status" value="2"/>
</dbReference>
<dbReference type="AlphaFoldDB" id="A0AAD9V8S9"/>
<dbReference type="SUPFAM" id="SSF81901">
    <property type="entry name" value="HCP-like"/>
    <property type="match status" value="1"/>
</dbReference>
<evidence type="ECO:0000256" key="5">
    <source>
        <dbReference type="ARBA" id="ARBA00040665"/>
    </source>
</evidence>
<evidence type="ECO:0000256" key="7">
    <source>
        <dbReference type="PROSITE-ProRule" id="PRU00339"/>
    </source>
</evidence>
<keyword evidence="3" id="KW-0677">Repeat</keyword>
<dbReference type="InterPro" id="IPR019734">
    <property type="entry name" value="TPR_rpt"/>
</dbReference>
<dbReference type="PROSITE" id="PS50835">
    <property type="entry name" value="IG_LIKE"/>
    <property type="match status" value="1"/>
</dbReference>
<feature type="repeat" description="TPR" evidence="7">
    <location>
        <begin position="181"/>
        <end position="214"/>
    </location>
</feature>
<dbReference type="SUPFAM" id="SSF48726">
    <property type="entry name" value="Immunoglobulin"/>
    <property type="match status" value="1"/>
</dbReference>
<dbReference type="PANTHER" id="PTHR46630:SF1">
    <property type="entry name" value="TETRATRICOPEPTIDE REPEAT PROTEIN 29"/>
    <property type="match status" value="1"/>
</dbReference>
<feature type="domain" description="Ig-like" evidence="9">
    <location>
        <begin position="483"/>
        <end position="565"/>
    </location>
</feature>
<evidence type="ECO:0000313" key="10">
    <source>
        <dbReference type="EMBL" id="KAK2565142.1"/>
    </source>
</evidence>